<dbReference type="Pfam" id="PF11262">
    <property type="entry name" value="Tho2"/>
    <property type="match status" value="1"/>
</dbReference>
<evidence type="ECO:0000259" key="8">
    <source>
        <dbReference type="Pfam" id="PF16134"/>
    </source>
</evidence>
<feature type="region of interest" description="Disordered" evidence="5">
    <location>
        <begin position="1165"/>
        <end position="1216"/>
    </location>
</feature>
<feature type="compositionally biased region" description="Polar residues" evidence="5">
    <location>
        <begin position="70"/>
        <end position="105"/>
    </location>
</feature>
<gene>
    <name evidence="9" type="ORF">G6O67_003439</name>
</gene>
<feature type="region of interest" description="Disordered" evidence="5">
    <location>
        <begin position="1592"/>
        <end position="2462"/>
    </location>
</feature>
<comment type="subcellular location">
    <subcellularLocation>
        <location evidence="1">Nucleus</location>
    </subcellularLocation>
</comment>
<evidence type="ECO:0000256" key="5">
    <source>
        <dbReference type="SAM" id="MobiDB-lite"/>
    </source>
</evidence>
<feature type="compositionally biased region" description="Gly residues" evidence="5">
    <location>
        <begin position="2406"/>
        <end position="2418"/>
    </location>
</feature>
<evidence type="ECO:0000313" key="9">
    <source>
        <dbReference type="EMBL" id="KAF4511666.1"/>
    </source>
</evidence>
<feature type="compositionally biased region" description="Basic and acidic residues" evidence="5">
    <location>
        <begin position="2373"/>
        <end position="2383"/>
    </location>
</feature>
<dbReference type="OrthoDB" id="29024at2759"/>
<dbReference type="PANTHER" id="PTHR21597">
    <property type="entry name" value="THO2 PROTEIN"/>
    <property type="match status" value="1"/>
</dbReference>
<feature type="compositionally biased region" description="Low complexity" evidence="5">
    <location>
        <begin position="1622"/>
        <end position="1638"/>
    </location>
</feature>
<dbReference type="GO" id="GO:0003729">
    <property type="term" value="F:mRNA binding"/>
    <property type="evidence" value="ECO:0007669"/>
    <property type="project" value="TreeGrafter"/>
</dbReference>
<keyword evidence="10" id="KW-1185">Reference proteome</keyword>
<feature type="compositionally biased region" description="Basic and acidic residues" evidence="5">
    <location>
        <begin position="2009"/>
        <end position="2025"/>
    </location>
</feature>
<feature type="compositionally biased region" description="Basic and acidic residues" evidence="5">
    <location>
        <begin position="1165"/>
        <end position="1187"/>
    </location>
</feature>
<feature type="compositionally biased region" description="Basic and acidic residues" evidence="5">
    <location>
        <begin position="1981"/>
        <end position="2000"/>
    </location>
</feature>
<feature type="compositionally biased region" description="Polar residues" evidence="5">
    <location>
        <begin position="1650"/>
        <end position="1669"/>
    </location>
</feature>
<feature type="compositionally biased region" description="Basic and acidic residues" evidence="5">
    <location>
        <begin position="2343"/>
        <end position="2357"/>
    </location>
</feature>
<feature type="compositionally biased region" description="Basic and acidic residues" evidence="5">
    <location>
        <begin position="1816"/>
        <end position="1828"/>
    </location>
</feature>
<feature type="compositionally biased region" description="Low complexity" evidence="5">
    <location>
        <begin position="1594"/>
        <end position="1609"/>
    </location>
</feature>
<feature type="compositionally biased region" description="Basic and acidic residues" evidence="5">
    <location>
        <begin position="2287"/>
        <end position="2336"/>
    </location>
</feature>
<feature type="compositionally biased region" description="Polar residues" evidence="5">
    <location>
        <begin position="2220"/>
        <end position="2229"/>
    </location>
</feature>
<dbReference type="Pfam" id="PF16134">
    <property type="entry name" value="THOC2_N"/>
    <property type="match status" value="1"/>
</dbReference>
<feature type="domain" description="THO complex subunit 2 N-terminal" evidence="8">
    <location>
        <begin position="165"/>
        <end position="893"/>
    </location>
</feature>
<evidence type="ECO:0000313" key="10">
    <source>
        <dbReference type="Proteomes" id="UP000557566"/>
    </source>
</evidence>
<dbReference type="InterPro" id="IPR032302">
    <property type="entry name" value="THOC2_N"/>
</dbReference>
<dbReference type="GO" id="GO:0006397">
    <property type="term" value="P:mRNA processing"/>
    <property type="evidence" value="ECO:0007669"/>
    <property type="project" value="InterPro"/>
</dbReference>
<reference evidence="9 10" key="1">
    <citation type="journal article" date="2020" name="Genome Biol. Evol.">
        <title>A new high-quality draft genome assembly of the Chinese cordyceps Ophiocordyceps sinensis.</title>
        <authorList>
            <person name="Shu R."/>
            <person name="Zhang J."/>
            <person name="Meng Q."/>
            <person name="Zhang H."/>
            <person name="Zhou G."/>
            <person name="Li M."/>
            <person name="Wu P."/>
            <person name="Zhao Y."/>
            <person name="Chen C."/>
            <person name="Qin Q."/>
        </authorList>
    </citation>
    <scope>NUCLEOTIDE SEQUENCE [LARGE SCALE GENOMIC DNA]</scope>
    <source>
        <strain evidence="9 10">IOZ07</strain>
    </source>
</reference>
<comment type="similarity">
    <text evidence="2">Belongs to the THOC2 family.</text>
</comment>
<dbReference type="InterPro" id="IPR021726">
    <property type="entry name" value="THO_THOC2_N"/>
</dbReference>
<organism evidence="9 10">
    <name type="scientific">Ophiocordyceps sinensis</name>
    <dbReference type="NCBI Taxonomy" id="72228"/>
    <lineage>
        <taxon>Eukaryota</taxon>
        <taxon>Fungi</taxon>
        <taxon>Dikarya</taxon>
        <taxon>Ascomycota</taxon>
        <taxon>Pezizomycotina</taxon>
        <taxon>Sordariomycetes</taxon>
        <taxon>Hypocreomycetidae</taxon>
        <taxon>Hypocreales</taxon>
        <taxon>Ophiocordycipitaceae</taxon>
        <taxon>Ophiocordyceps</taxon>
    </lineage>
</organism>
<accession>A0A8H4PWH0</accession>
<feature type="domain" description="THO complex subunitTHOC2 C-terminal" evidence="6">
    <location>
        <begin position="1241"/>
        <end position="1576"/>
    </location>
</feature>
<comment type="caution">
    <text evidence="9">The sequence shown here is derived from an EMBL/GenBank/DDBJ whole genome shotgun (WGS) entry which is preliminary data.</text>
</comment>
<feature type="compositionally biased region" description="Basic and acidic residues" evidence="5">
    <location>
        <begin position="604"/>
        <end position="630"/>
    </location>
</feature>
<keyword evidence="4" id="KW-0539">Nucleus</keyword>
<dbReference type="InterPro" id="IPR040007">
    <property type="entry name" value="Tho2"/>
</dbReference>
<dbReference type="Proteomes" id="UP000557566">
    <property type="component" value="Unassembled WGS sequence"/>
</dbReference>
<dbReference type="EMBL" id="JAAVMX010000003">
    <property type="protein sequence ID" value="KAF4511666.1"/>
    <property type="molecule type" value="Genomic_DNA"/>
</dbReference>
<protein>
    <recommendedName>
        <fullName evidence="3">THO complex subunit 2</fullName>
    </recommendedName>
</protein>
<feature type="compositionally biased region" description="Basic and acidic residues" evidence="5">
    <location>
        <begin position="1868"/>
        <end position="1882"/>
    </location>
</feature>
<feature type="compositionally biased region" description="Basic and acidic residues" evidence="5">
    <location>
        <begin position="1704"/>
        <end position="1714"/>
    </location>
</feature>
<proteinExistence type="inferred from homology"/>
<feature type="region of interest" description="Disordered" evidence="5">
    <location>
        <begin position="698"/>
        <end position="719"/>
    </location>
</feature>
<feature type="compositionally biased region" description="Low complexity" evidence="5">
    <location>
        <begin position="117"/>
        <end position="139"/>
    </location>
</feature>
<feature type="compositionally biased region" description="Basic and acidic residues" evidence="5">
    <location>
        <begin position="1432"/>
        <end position="1458"/>
    </location>
</feature>
<feature type="compositionally biased region" description="Low complexity" evidence="5">
    <location>
        <begin position="2232"/>
        <end position="2244"/>
    </location>
</feature>
<evidence type="ECO:0000256" key="1">
    <source>
        <dbReference type="ARBA" id="ARBA00004123"/>
    </source>
</evidence>
<feature type="compositionally biased region" description="Basic and acidic residues" evidence="5">
    <location>
        <begin position="2453"/>
        <end position="2462"/>
    </location>
</feature>
<feature type="compositionally biased region" description="Basic and acidic residues" evidence="5">
    <location>
        <begin position="1919"/>
        <end position="1929"/>
    </location>
</feature>
<feature type="compositionally biased region" description="Basic and acidic residues" evidence="5">
    <location>
        <begin position="1740"/>
        <end position="1800"/>
    </location>
</feature>
<feature type="region of interest" description="Disordered" evidence="5">
    <location>
        <begin position="589"/>
        <end position="630"/>
    </location>
</feature>
<dbReference type="GO" id="GO:0006406">
    <property type="term" value="P:mRNA export from nucleus"/>
    <property type="evidence" value="ECO:0007669"/>
    <property type="project" value="InterPro"/>
</dbReference>
<feature type="compositionally biased region" description="Polar residues" evidence="5">
    <location>
        <begin position="1839"/>
        <end position="1854"/>
    </location>
</feature>
<dbReference type="InterPro" id="IPR021418">
    <property type="entry name" value="THO_THOC2_C"/>
</dbReference>
<feature type="region of interest" description="Disordered" evidence="5">
    <location>
        <begin position="1"/>
        <end position="156"/>
    </location>
</feature>
<dbReference type="Pfam" id="PF11732">
    <property type="entry name" value="Thoc2"/>
    <property type="match status" value="1"/>
</dbReference>
<feature type="region of interest" description="Disordered" evidence="5">
    <location>
        <begin position="553"/>
        <end position="577"/>
    </location>
</feature>
<feature type="region of interest" description="Disordered" evidence="5">
    <location>
        <begin position="1432"/>
        <end position="1461"/>
    </location>
</feature>
<evidence type="ECO:0000256" key="4">
    <source>
        <dbReference type="ARBA" id="ARBA00023242"/>
    </source>
</evidence>
<evidence type="ECO:0000259" key="7">
    <source>
        <dbReference type="Pfam" id="PF11732"/>
    </source>
</evidence>
<dbReference type="PANTHER" id="PTHR21597:SF0">
    <property type="entry name" value="THO COMPLEX SUBUNIT 2"/>
    <property type="match status" value="1"/>
</dbReference>
<feature type="domain" description="THO complex subunitTHOC2 N-terminal" evidence="7">
    <location>
        <begin position="895"/>
        <end position="970"/>
    </location>
</feature>
<dbReference type="GO" id="GO:0000445">
    <property type="term" value="C:THO complex part of transcription export complex"/>
    <property type="evidence" value="ECO:0007669"/>
    <property type="project" value="TreeGrafter"/>
</dbReference>
<feature type="compositionally biased region" description="Basic and acidic residues" evidence="5">
    <location>
        <begin position="2419"/>
        <end position="2446"/>
    </location>
</feature>
<feature type="compositionally biased region" description="Basic and acidic residues" evidence="5">
    <location>
        <begin position="1965"/>
        <end position="1974"/>
    </location>
</feature>
<name>A0A8H4PWH0_9HYPO</name>
<evidence type="ECO:0000256" key="2">
    <source>
        <dbReference type="ARBA" id="ARBA00007857"/>
    </source>
</evidence>
<feature type="compositionally biased region" description="Basic residues" evidence="5">
    <location>
        <begin position="41"/>
        <end position="52"/>
    </location>
</feature>
<sequence>MPPKRKRPDRPSGEGPRPSPHRPADTPLAQHDRDDGGGRGGRGRGHGHRGGYPRRDSNSSHGRGGSNSHFNPQNSQNLQNYPGQRQPTPTSAQSAIFPSPVQASPTPAKPPHSPATSKQPAPSPVAASPAPVVKPSASPTGVKPVSEPVQQLASSERPKYHYDNLTDDRVRVWAERGRQEIVQHGIQSREDVDITELSSLFQEFIHAVVEARLDPGDAGACVKEILGQETSDVIKDSYVFAPHTLFLDTLAIVTDIDSDLYRPAIRDFLVATDVSLALMREVLDAQLLHQLGLIRDTFARLGVRQATNLLYRQANYNLLREESEGYSKLITEIFSTNTIPPPSPSKTFEKVKALIGTFDLDVGRVLDVTLDVAATVLIKQVKFFVKFLRISSWWPSSHYRDDSPFVGGLPLWADPSYPHWTATEEDEAENARRKLQRDIDFWDRAREVHIAAFFELGGRRVTQRHLQQSQITNGHNAEEAVADAEQQWIKETNTLPASGNRVAAQLLGFKLRFYNSEMRDKADVLPANLLYLASLLIKIGFISLTDLYPHLSPEDSGMDRVRQQEAAKLEKQEREARGSQMNALLTAGVLPQGDDDNPTMSSGIRKELPKRAEQEQKKMAAAEEAASKDRLPEPMEQKVALLIQLLTIGAIPESLFVLGRFPWIPEVFPEVLQRIHRILHVCLDKVYKDSRPFRAPDVDFPTKNLPDADQAGVPKGHVRTNRLPPRKTWRWPYPDACDTNETQNYRFYLDEWDDNVPVCQTVEDVFTLCNTFLNISGVNIGKDETLLTKLASIGSQSLALDNSEANRARWQDLLRRLLLPALSHTKANASVVNAIWGLVKQYPLITRYSMYAEWFEGQTSRLPAIKVAFARATSETRATMKRVSLTNLSEMAKRLAKTSYASPGIVFKVAFEQLEVYSNLIEAFVECAKYFTDLSYDVLVWSLLNSLGKSRSRTQENHALTTSKWLQALSRFSGKVFRRYPVLNPVPVLQYVDEQLFQGNATDLIILEEFVSSMGGIVDAVDFTDYQVLSMAGGAWLRRHTLIRAQDKRFENSKSSYRLIQALSDSKLAARLLINLAQFRQTAVYKVPEEEAHIKYLSSIIDDSHQMLILYLDFLWSNLDPADFDTIVPSIPTLISSFGLQTELAFLIGRNSLAHRMFPWKENKLKKDAAQARRSGTDKEGDVKMSDAKPQGTELTEAAPQDAVDTENQQKPDDASLSRTALTAMQPIIDSVKATVPPSVWDKMTPELYTTFWALQLGDLCFPEEVYVKERQKIMSEWQTLANDRSDMSRRAVDRKMEKRKELMDLQGYLLDELSEHGLRKAKWKFYLTKMFQASFPGTALNADGVSDVLLEQCFLPRLLLSPADAEYTFRFIKALHDSNAPAFKLMSLYDRLFNANRLRVIIFTCTVRETEYLGRFLKLMLEDLARWHKNEPAPSDKDGKATKDATRPGAYDREGKGTADQPRLGFALTVNAQGKPETFVDHDQFRDLLFRWHKNLNMALKACLSGSEWMHIRNAITVLKAVLDYFPAVDFMAAQFTAQLQKITKREAAAKASPESEQGGRVDLSVAAQGAMSELQKRKSKWVMVQAFRSNKAAGGSRSEGGRASNSNLRPTAVDFKPHASKPATAKASAKASVKASVAEKEDGEVQDATDSNGQSRTDTSKEPQPSRQPIPARDAPARQDEGAGPSRPSTPRAGPTQTNPDSRAHRLPDRPTPHTLPTRPDVPIPGHAPPERYAQSRSADRRDGREPRAARDAPRDAREAWDGRETRDAKEHREIRDSRPHESDRAARPNAHPDRRAGDATGEGPRADLPPRPGQHERDRQYRDSRAGGVQNRHNEAQGQSSGPVMSESSEPAMNPERAAFFAQDGQDRPARGPDPDRQPRAHRPMTGDSMDAVNAERGALIEDRNDGASFSQNRPPRRDDGHERAARAQSPRRVSRHAQEHGSLSGGFEDRHARPYGQDPRALGRDPRDRSPMTGHNYRGDRPMDRDAERGTDKMRDPLAGFHRPGPREPGLEQRMPHHDQNYGRLNPVSSTTDVPSGPRGRGRNATQGGYGAHSSTPGRPDGRFAAPETPRTSSPDRLPPTGPASGRGRHGGYEPGLRPGTPSGTHGGAPPDRPRNFPRVEMQTPTPSTATPPPVVHPDRLAQMGSGLPPPPSGPPQGHGRQAGGGERHASNVRQPHPAGMGPPPSTEAVVPTGPASSNERARGGGGRRQIAGINNMLQQSQSMPDLNRGNGPRGGQPRQTLGNSDAQVLTGGSPGSTPGHERQDVMWQDGPNWGPANGGDGPPRRERGERDNRNDRPGRSSRRSSRERERSPRTGREGETKEHAEYRDRRSMGNAEVAAKEREPRRMGREAGGRNMIGPVPSGGRDLTGPRDPRHRVDGAPGTPGAPGAPGGHRASEEWAGGRGGAGYRAGHGGPREMGMRPSEERHESRDDRGRKRRSEDGVGLLASERDKRPRRG</sequence>
<evidence type="ECO:0000256" key="3">
    <source>
        <dbReference type="ARBA" id="ARBA00019596"/>
    </source>
</evidence>
<feature type="compositionally biased region" description="Basic and acidic residues" evidence="5">
    <location>
        <begin position="557"/>
        <end position="577"/>
    </location>
</feature>
<evidence type="ECO:0000259" key="6">
    <source>
        <dbReference type="Pfam" id="PF11262"/>
    </source>
</evidence>